<dbReference type="InterPro" id="IPR050465">
    <property type="entry name" value="UPF0194_transport"/>
</dbReference>
<feature type="domain" description="Multidrug resistance protein MdtA-like C-terminal permuted SH3" evidence="4">
    <location>
        <begin position="359"/>
        <end position="404"/>
    </location>
</feature>
<dbReference type="PANTHER" id="PTHR32347">
    <property type="entry name" value="EFFLUX SYSTEM COMPONENT YKNX-RELATED"/>
    <property type="match status" value="1"/>
</dbReference>
<dbReference type="GO" id="GO:0030313">
    <property type="term" value="C:cell envelope"/>
    <property type="evidence" value="ECO:0007669"/>
    <property type="project" value="UniProtKB-SubCell"/>
</dbReference>
<dbReference type="STRING" id="593133.SAMN04488006_0035"/>
<dbReference type="OrthoDB" id="1957187at2"/>
<name>A0A1I6SPR9_9FLAO</name>
<dbReference type="EMBL" id="FOZP01000010">
    <property type="protein sequence ID" value="SFS78963.1"/>
    <property type="molecule type" value="Genomic_DNA"/>
</dbReference>
<dbReference type="PANTHER" id="PTHR32347:SF23">
    <property type="entry name" value="BLL5650 PROTEIN"/>
    <property type="match status" value="1"/>
</dbReference>
<accession>A0A1I6SPR9</accession>
<dbReference type="AlphaFoldDB" id="A0A1I6SPR9"/>
<reference evidence="6" key="1">
    <citation type="submission" date="2016-10" db="EMBL/GenBank/DDBJ databases">
        <authorList>
            <person name="Varghese N."/>
            <person name="Submissions S."/>
        </authorList>
    </citation>
    <scope>NUCLEOTIDE SEQUENCE [LARGE SCALE GENOMIC DNA]</scope>
    <source>
        <strain evidence="6">DSM 24450</strain>
    </source>
</reference>
<keyword evidence="3" id="KW-0472">Membrane</keyword>
<keyword evidence="6" id="KW-1185">Reference proteome</keyword>
<protein>
    <submittedName>
        <fullName evidence="5">HlyD family secretion protein</fullName>
    </submittedName>
</protein>
<dbReference type="Proteomes" id="UP000199312">
    <property type="component" value="Unassembled WGS sequence"/>
</dbReference>
<evidence type="ECO:0000256" key="1">
    <source>
        <dbReference type="ARBA" id="ARBA00004196"/>
    </source>
</evidence>
<comment type="subcellular location">
    <subcellularLocation>
        <location evidence="1">Cell envelope</location>
    </subcellularLocation>
</comment>
<evidence type="ECO:0000256" key="2">
    <source>
        <dbReference type="ARBA" id="ARBA00023054"/>
    </source>
</evidence>
<organism evidence="5 6">
    <name type="scientific">Lutibacter maritimus</name>
    <dbReference type="NCBI Taxonomy" id="593133"/>
    <lineage>
        <taxon>Bacteria</taxon>
        <taxon>Pseudomonadati</taxon>
        <taxon>Bacteroidota</taxon>
        <taxon>Flavobacteriia</taxon>
        <taxon>Flavobacteriales</taxon>
        <taxon>Flavobacteriaceae</taxon>
        <taxon>Lutibacter</taxon>
    </lineage>
</organism>
<feature type="transmembrane region" description="Helical" evidence="3">
    <location>
        <begin position="16"/>
        <end position="34"/>
    </location>
</feature>
<evidence type="ECO:0000256" key="3">
    <source>
        <dbReference type="SAM" id="Phobius"/>
    </source>
</evidence>
<dbReference type="InterPro" id="IPR058627">
    <property type="entry name" value="MdtA-like_C"/>
</dbReference>
<evidence type="ECO:0000313" key="6">
    <source>
        <dbReference type="Proteomes" id="UP000199312"/>
    </source>
</evidence>
<sequence length="416" mass="47501">MMDKQLQPKNKAVKKGLLWGILIIFLLTIILVNVTNKKQVNLKRDTLRIQEVIKGDFEDVILFNATVEPKTSVLVNVIQGGAVSEIFVESGQIVNNGTPLLKVYNPNAELNYLTQETAMVEQINNLRNLRVSIKNQQLNLDQQLLSIDNDFRNARRQYKIDSTLYKKEVIARNDFYKSEQEYTFQKERNNVIKKSVSEEKRSRVVQLSRIDTSLLNMEKSLELLHKNKENFIVKAPVSGLLSSFNPILGENYNQGQPIGKIDVLDGYKLVANVDEYYISKLYDGISGSVAVNDKSYEVKLSKIYPEINNGQFKVELNFKQDSLSADIKRGMSLKTKVFLSGKSKALLVSKGLFYQSTNGQWIFVLNSEDKAVKRNIKIGRENPFYYEVLEGLKAGDKVITSNYDDFKDVEEINIEQ</sequence>
<keyword evidence="3" id="KW-0812">Transmembrane</keyword>
<dbReference type="Gene3D" id="2.40.420.20">
    <property type="match status" value="1"/>
</dbReference>
<evidence type="ECO:0000313" key="5">
    <source>
        <dbReference type="EMBL" id="SFS78963.1"/>
    </source>
</evidence>
<evidence type="ECO:0000259" key="4">
    <source>
        <dbReference type="Pfam" id="PF25967"/>
    </source>
</evidence>
<gene>
    <name evidence="5" type="ORF">SAMN04488006_0035</name>
</gene>
<keyword evidence="2" id="KW-0175">Coiled coil</keyword>
<keyword evidence="3" id="KW-1133">Transmembrane helix</keyword>
<dbReference type="Pfam" id="PF25967">
    <property type="entry name" value="RND-MFP_C"/>
    <property type="match status" value="1"/>
</dbReference>
<proteinExistence type="predicted"/>